<reference evidence="2" key="1">
    <citation type="submission" date="2020-01" db="EMBL/GenBank/DDBJ databases">
        <title>Muricauda ochracea sp. nov., isolated from a tidal flat of Garorim bay in Korea.</title>
        <authorList>
            <person name="Kim D."/>
            <person name="Yoo Y."/>
            <person name="Kim J.-J."/>
        </authorList>
    </citation>
    <scope>NUCLEOTIDE SEQUENCE</scope>
    <source>
        <strain evidence="2">JGD-17</strain>
    </source>
</reference>
<evidence type="ECO:0000313" key="3">
    <source>
        <dbReference type="Proteomes" id="UP000667650"/>
    </source>
</evidence>
<keyword evidence="3" id="KW-1185">Reference proteome</keyword>
<dbReference type="Proteomes" id="UP000667650">
    <property type="component" value="Unassembled WGS sequence"/>
</dbReference>
<dbReference type="EMBL" id="JAAABI010000005">
    <property type="protein sequence ID" value="NAY92976.1"/>
    <property type="molecule type" value="Genomic_DNA"/>
</dbReference>
<comment type="caution">
    <text evidence="2">The sequence shown here is derived from an EMBL/GenBank/DDBJ whole genome shotgun (WGS) entry which is preliminary data.</text>
</comment>
<organism evidence="2 3">
    <name type="scientific">Flagellimonas ochracea</name>
    <dbReference type="NCBI Taxonomy" id="2696472"/>
    <lineage>
        <taxon>Bacteria</taxon>
        <taxon>Pseudomonadati</taxon>
        <taxon>Bacteroidota</taxon>
        <taxon>Flavobacteriia</taxon>
        <taxon>Flavobacteriales</taxon>
        <taxon>Flavobacteriaceae</taxon>
        <taxon>Flagellimonas</taxon>
    </lineage>
</organism>
<evidence type="ECO:0008006" key="4">
    <source>
        <dbReference type="Google" id="ProtNLM"/>
    </source>
</evidence>
<accession>A0A964TEY5</accession>
<proteinExistence type="predicted"/>
<evidence type="ECO:0000256" key="1">
    <source>
        <dbReference type="SAM" id="MobiDB-lite"/>
    </source>
</evidence>
<protein>
    <recommendedName>
        <fullName evidence="4">META domain-containing protein</fullName>
    </recommendedName>
</protein>
<evidence type="ECO:0000313" key="2">
    <source>
        <dbReference type="EMBL" id="NAY92976.1"/>
    </source>
</evidence>
<sequence length="133" mass="14434">MENNLSPAQIAELKAIAEDGSWTITYFFDTDKEETSDFNGYTFTFNSDGTLTASNGSNEVTGTWSITDSDSNSNDDSSDDDSGADFNIAFSSPADFEDLSDDWDIVEYSSVRIELIDVSGGNGGTDNLVFEKN</sequence>
<feature type="compositionally biased region" description="Polar residues" evidence="1">
    <location>
        <begin position="52"/>
        <end position="67"/>
    </location>
</feature>
<feature type="region of interest" description="Disordered" evidence="1">
    <location>
        <begin position="52"/>
        <end position="86"/>
    </location>
</feature>
<name>A0A964TEY5_9FLAO</name>
<gene>
    <name evidence="2" type="ORF">GTQ34_13715</name>
</gene>
<dbReference type="AlphaFoldDB" id="A0A964TEY5"/>